<dbReference type="PANTHER" id="PTHR30093:SF2">
    <property type="entry name" value="TYPE II SECRETION SYSTEM PROTEIN H"/>
    <property type="match status" value="1"/>
</dbReference>
<dbReference type="NCBIfam" id="TIGR02532">
    <property type="entry name" value="IV_pilin_GFxxxE"/>
    <property type="match status" value="1"/>
</dbReference>
<organism evidence="3 4">
    <name type="scientific">Calycomorphotria hydatis</name>
    <dbReference type="NCBI Taxonomy" id="2528027"/>
    <lineage>
        <taxon>Bacteria</taxon>
        <taxon>Pseudomonadati</taxon>
        <taxon>Planctomycetota</taxon>
        <taxon>Planctomycetia</taxon>
        <taxon>Planctomycetales</taxon>
        <taxon>Planctomycetaceae</taxon>
        <taxon>Calycomorphotria</taxon>
    </lineage>
</organism>
<dbReference type="AlphaFoldDB" id="A0A517TE88"/>
<dbReference type="Gene3D" id="3.30.700.10">
    <property type="entry name" value="Glycoprotein, Type 4 Pilin"/>
    <property type="match status" value="1"/>
</dbReference>
<keyword evidence="1" id="KW-0472">Membrane</keyword>
<dbReference type="RefSeq" id="WP_145265970.1">
    <property type="nucleotide sequence ID" value="NZ_CP036316.1"/>
</dbReference>
<evidence type="ECO:0000259" key="2">
    <source>
        <dbReference type="Pfam" id="PF07596"/>
    </source>
</evidence>
<dbReference type="InterPro" id="IPR045584">
    <property type="entry name" value="Pilin-like"/>
</dbReference>
<gene>
    <name evidence="3" type="ORF">V22_39590</name>
</gene>
<dbReference type="SUPFAM" id="SSF54523">
    <property type="entry name" value="Pili subunits"/>
    <property type="match status" value="1"/>
</dbReference>
<dbReference type="KEGG" id="chya:V22_39590"/>
<evidence type="ECO:0000313" key="4">
    <source>
        <dbReference type="Proteomes" id="UP000319976"/>
    </source>
</evidence>
<keyword evidence="1" id="KW-0812">Transmembrane</keyword>
<dbReference type="Pfam" id="PF07963">
    <property type="entry name" value="N_methyl"/>
    <property type="match status" value="1"/>
</dbReference>
<evidence type="ECO:0000313" key="3">
    <source>
        <dbReference type="EMBL" id="QDT66688.1"/>
    </source>
</evidence>
<name>A0A517TE88_9PLAN</name>
<dbReference type="NCBIfam" id="TIGR04294">
    <property type="entry name" value="pre_pil_HX9DG"/>
    <property type="match status" value="1"/>
</dbReference>
<feature type="domain" description="DUF1559" evidence="2">
    <location>
        <begin position="36"/>
        <end position="312"/>
    </location>
</feature>
<accession>A0A517TE88</accession>
<dbReference type="InterPro" id="IPR012902">
    <property type="entry name" value="N_methyl_site"/>
</dbReference>
<dbReference type="EMBL" id="CP036316">
    <property type="protein sequence ID" value="QDT66688.1"/>
    <property type="molecule type" value="Genomic_DNA"/>
</dbReference>
<dbReference type="PANTHER" id="PTHR30093">
    <property type="entry name" value="GENERAL SECRETION PATHWAY PROTEIN G"/>
    <property type="match status" value="1"/>
</dbReference>
<dbReference type="OrthoDB" id="241095at2"/>
<evidence type="ECO:0000256" key="1">
    <source>
        <dbReference type="SAM" id="Phobius"/>
    </source>
</evidence>
<reference evidence="3 4" key="1">
    <citation type="submission" date="2019-02" db="EMBL/GenBank/DDBJ databases">
        <title>Deep-cultivation of Planctomycetes and their phenomic and genomic characterization uncovers novel biology.</title>
        <authorList>
            <person name="Wiegand S."/>
            <person name="Jogler M."/>
            <person name="Boedeker C."/>
            <person name="Pinto D."/>
            <person name="Vollmers J."/>
            <person name="Rivas-Marin E."/>
            <person name="Kohn T."/>
            <person name="Peeters S.H."/>
            <person name="Heuer A."/>
            <person name="Rast P."/>
            <person name="Oberbeckmann S."/>
            <person name="Bunk B."/>
            <person name="Jeske O."/>
            <person name="Meyerdierks A."/>
            <person name="Storesund J.E."/>
            <person name="Kallscheuer N."/>
            <person name="Luecker S."/>
            <person name="Lage O.M."/>
            <person name="Pohl T."/>
            <person name="Merkel B.J."/>
            <person name="Hornburger P."/>
            <person name="Mueller R.-W."/>
            <person name="Bruemmer F."/>
            <person name="Labrenz M."/>
            <person name="Spormann A.M."/>
            <person name="Op den Camp H."/>
            <person name="Overmann J."/>
            <person name="Amann R."/>
            <person name="Jetten M.S.M."/>
            <person name="Mascher T."/>
            <person name="Medema M.H."/>
            <person name="Devos D.P."/>
            <person name="Kaster A.-K."/>
            <person name="Ovreas L."/>
            <person name="Rohde M."/>
            <person name="Galperin M.Y."/>
            <person name="Jogler C."/>
        </authorList>
    </citation>
    <scope>NUCLEOTIDE SEQUENCE [LARGE SCALE GENOMIC DNA]</scope>
    <source>
        <strain evidence="3 4">V22</strain>
    </source>
</reference>
<dbReference type="Proteomes" id="UP000319976">
    <property type="component" value="Chromosome"/>
</dbReference>
<keyword evidence="1" id="KW-1133">Transmembrane helix</keyword>
<keyword evidence="4" id="KW-1185">Reference proteome</keyword>
<feature type="transmembrane region" description="Helical" evidence="1">
    <location>
        <begin position="12"/>
        <end position="35"/>
    </location>
</feature>
<dbReference type="InterPro" id="IPR027558">
    <property type="entry name" value="Pre_pil_HX9DG_C"/>
</dbReference>
<sequence length="329" mass="36075">MIKKHAHSRNGFTLIELLVVIAIIAVLIALLLPAVQQAREAARRSQCKNNLKQLGLAMHNYHDAHRILPPATVNPGCRNCHLIPTAADNIYSDIRNVTGHVLILPFLEQAALYNKLDFDESVGFSRYDTGGTVSTFPDDNVAALQGVHLSVFACPSDPDDLPGTNGSKNSHYYTLNYSRSSYGFISRTWNDNGHNPQLYWGGPSNVTSQRPAFGHNGAARFRDITDGTSNSILLCETQMGKASSNYGPYWGTWTNTFWLEMEMGINVDNVSLLTLPTDKPFAWTPGSHHVGGCQIVLADGSVRFISENIDAETSYDLCSIADGDVIGEF</sequence>
<dbReference type="InterPro" id="IPR011453">
    <property type="entry name" value="DUF1559"/>
</dbReference>
<dbReference type="Pfam" id="PF07596">
    <property type="entry name" value="SBP_bac_10"/>
    <property type="match status" value="1"/>
</dbReference>
<proteinExistence type="predicted"/>
<protein>
    <submittedName>
        <fullName evidence="3">Putative major pilin subunit</fullName>
    </submittedName>
</protein>